<dbReference type="PATRIC" id="fig|65700.7.peg.2031"/>
<evidence type="ECO:0000313" key="2">
    <source>
        <dbReference type="EMBL" id="KKF35374.1"/>
    </source>
</evidence>
<proteinExistence type="predicted"/>
<organism evidence="2 3">
    <name type="scientific">Erwinia tracheiphila</name>
    <dbReference type="NCBI Taxonomy" id="65700"/>
    <lineage>
        <taxon>Bacteria</taxon>
        <taxon>Pseudomonadati</taxon>
        <taxon>Pseudomonadota</taxon>
        <taxon>Gammaproteobacteria</taxon>
        <taxon>Enterobacterales</taxon>
        <taxon>Erwiniaceae</taxon>
        <taxon>Erwinia</taxon>
    </lineage>
</organism>
<evidence type="ECO:0000313" key="1">
    <source>
        <dbReference type="EMBL" id="AXF76734.1"/>
    </source>
</evidence>
<accession>A0A0M2K8W0</accession>
<keyword evidence="3" id="KW-1185">Reference proteome</keyword>
<reference evidence="2 3" key="1">
    <citation type="submission" date="2015-01" db="EMBL/GenBank/DDBJ databases">
        <title>Erwinia tracheiphila.</title>
        <authorList>
            <person name="Shapiro L.R."/>
        </authorList>
    </citation>
    <scope>NUCLEOTIDE SEQUENCE [LARGE SCALE GENOMIC DNA]</scope>
    <source>
        <strain evidence="2 3">BuffGH</strain>
    </source>
</reference>
<dbReference type="Proteomes" id="UP000033924">
    <property type="component" value="Unassembled WGS sequence"/>
</dbReference>
<sequence length="72" mass="7996">MRKGCIESDLPIILHPESVAPEQPLKWSAGDNALLFRQLTAIITSGSLALLTPKNTRVRYFICGIATKFLRN</sequence>
<gene>
    <name evidence="1" type="ORF">AV903_12925</name>
    <name evidence="2" type="ORF">SY86_08005</name>
</gene>
<name>A0A0M2K8W0_9GAMM</name>
<dbReference type="EMBL" id="CP013970">
    <property type="protein sequence ID" value="AXF76734.1"/>
    <property type="molecule type" value="Genomic_DNA"/>
</dbReference>
<protein>
    <submittedName>
        <fullName evidence="2">Uncharacterized protein</fullName>
    </submittedName>
</protein>
<dbReference type="Proteomes" id="UP000264980">
    <property type="component" value="Chromosome"/>
</dbReference>
<dbReference type="AlphaFoldDB" id="A0A0M2K8W0"/>
<evidence type="ECO:0000313" key="3">
    <source>
        <dbReference type="Proteomes" id="UP000033924"/>
    </source>
</evidence>
<dbReference type="RefSeq" id="WP_016190171.1">
    <property type="nucleotide sequence ID" value="NZ_CP013970.1"/>
</dbReference>
<reference evidence="1 4" key="2">
    <citation type="submission" date="2016-01" db="EMBL/GenBank/DDBJ databases">
        <authorList>
            <person name="Oliw E.H."/>
        </authorList>
    </citation>
    <scope>NUCLEOTIDE SEQUENCE [LARGE SCALE GENOMIC DNA]</scope>
    <source>
        <strain evidence="1 4">MDcuke</strain>
    </source>
</reference>
<evidence type="ECO:0000313" key="4">
    <source>
        <dbReference type="Proteomes" id="UP000264980"/>
    </source>
</evidence>
<dbReference type="STRING" id="65700.SY86_08005"/>
<dbReference type="EMBL" id="JXNU01000003">
    <property type="protein sequence ID" value="KKF35374.1"/>
    <property type="molecule type" value="Genomic_DNA"/>
</dbReference>